<evidence type="ECO:0000256" key="3">
    <source>
        <dbReference type="ARBA" id="ARBA00022723"/>
    </source>
</evidence>
<dbReference type="Pfam" id="PF04405">
    <property type="entry name" value="ScdA_N"/>
    <property type="match status" value="1"/>
</dbReference>
<dbReference type="InterPro" id="IPR012312">
    <property type="entry name" value="Hemerythrin-like"/>
</dbReference>
<organism evidence="5 6">
    <name type="scientific">Anaerocolumna cellulosilytica</name>
    <dbReference type="NCBI Taxonomy" id="433286"/>
    <lineage>
        <taxon>Bacteria</taxon>
        <taxon>Bacillati</taxon>
        <taxon>Bacillota</taxon>
        <taxon>Clostridia</taxon>
        <taxon>Lachnospirales</taxon>
        <taxon>Lachnospiraceae</taxon>
        <taxon>Anaerocolumna</taxon>
    </lineage>
</organism>
<evidence type="ECO:0000256" key="4">
    <source>
        <dbReference type="ARBA" id="ARBA00023004"/>
    </source>
</evidence>
<dbReference type="PANTHER" id="PTHR36438:SF1">
    <property type="entry name" value="IRON-SULFUR CLUSTER REPAIR PROTEIN YTFE"/>
    <property type="match status" value="1"/>
</dbReference>
<keyword evidence="2" id="KW-0963">Cytoplasm</keyword>
<dbReference type="RefSeq" id="WP_184090283.1">
    <property type="nucleotide sequence ID" value="NZ_AP023367.1"/>
</dbReference>
<dbReference type="SUPFAM" id="SSF140683">
    <property type="entry name" value="SP0561-like"/>
    <property type="match status" value="1"/>
</dbReference>
<protein>
    <submittedName>
        <fullName evidence="5">Iron-sulfur cluster repair di-iron protein</fullName>
    </submittedName>
</protein>
<proteinExistence type="predicted"/>
<keyword evidence="4" id="KW-0408">Iron</keyword>
<sequence>MKQTFLDSTIGQVAARYPKATEVFRSYGIDFCCGGGRRLSEALEEAKLNIDEVLGRLEELVKKQDGAEENYFDMSPAVLTTYIEDTHHDYLRQVLPEVGDLLYTLVRVHGMKHRELYDIYKVYGQLKTDLEQHLMKEEQLLFPVLEENKNQEEISRLSKEIKEEHEAAGELLRKLRVLTDDYQVPQGGCSTYKKTFGLLEDIEKDLHQHIHLENNVLLVEIV</sequence>
<name>A0A6S6R2P7_9FIRM</name>
<accession>A0A6S6R2P7</accession>
<dbReference type="KEGG" id="acel:acsn021_08770"/>
<dbReference type="Gene3D" id="1.20.120.520">
    <property type="entry name" value="nmb1532 protein domain like"/>
    <property type="match status" value="1"/>
</dbReference>
<dbReference type="EMBL" id="AP023367">
    <property type="protein sequence ID" value="BCJ93308.1"/>
    <property type="molecule type" value="Genomic_DNA"/>
</dbReference>
<dbReference type="InterPro" id="IPR038062">
    <property type="entry name" value="ScdA-like_N_sf"/>
</dbReference>
<comment type="subcellular location">
    <subcellularLocation>
        <location evidence="1">Cytoplasm</location>
    </subcellularLocation>
</comment>
<gene>
    <name evidence="5" type="ORF">acsn021_08770</name>
</gene>
<evidence type="ECO:0000313" key="5">
    <source>
        <dbReference type="EMBL" id="BCJ93308.1"/>
    </source>
</evidence>
<evidence type="ECO:0000256" key="1">
    <source>
        <dbReference type="ARBA" id="ARBA00004496"/>
    </source>
</evidence>
<evidence type="ECO:0000256" key="2">
    <source>
        <dbReference type="ARBA" id="ARBA00022490"/>
    </source>
</evidence>
<evidence type="ECO:0000313" key="6">
    <source>
        <dbReference type="Proteomes" id="UP000515561"/>
    </source>
</evidence>
<dbReference type="NCBIfam" id="TIGR03652">
    <property type="entry name" value="FeS_repair_RIC"/>
    <property type="match status" value="1"/>
</dbReference>
<dbReference type="GO" id="GO:0046872">
    <property type="term" value="F:metal ion binding"/>
    <property type="evidence" value="ECO:0007669"/>
    <property type="project" value="UniProtKB-KW"/>
</dbReference>
<dbReference type="Gene3D" id="1.10.3910.10">
    <property type="entry name" value="SP0561-like"/>
    <property type="match status" value="1"/>
</dbReference>
<keyword evidence="6" id="KW-1185">Reference proteome</keyword>
<dbReference type="Proteomes" id="UP000515561">
    <property type="component" value="Chromosome"/>
</dbReference>
<dbReference type="InterPro" id="IPR019903">
    <property type="entry name" value="RIC_family"/>
</dbReference>
<dbReference type="PANTHER" id="PTHR36438">
    <property type="entry name" value="IRON-SULFUR CLUSTER REPAIR PROTEIN YTFE"/>
    <property type="match status" value="1"/>
</dbReference>
<dbReference type="GO" id="GO:0005737">
    <property type="term" value="C:cytoplasm"/>
    <property type="evidence" value="ECO:0007669"/>
    <property type="project" value="UniProtKB-SubCell"/>
</dbReference>
<dbReference type="AlphaFoldDB" id="A0A6S6R2P7"/>
<keyword evidence="3" id="KW-0479">Metal-binding</keyword>
<dbReference type="Pfam" id="PF01814">
    <property type="entry name" value="Hemerythrin"/>
    <property type="match status" value="1"/>
</dbReference>
<reference evidence="5 6" key="1">
    <citation type="journal article" date="2016" name="Int. J. Syst. Evol. Microbiol.">
        <title>Descriptions of Anaerotaenia torta gen. nov., sp. nov. and Anaerocolumna cellulosilytica gen. nov., sp. nov. isolated from a methanogenic reactor of cattle waste.</title>
        <authorList>
            <person name="Uek A."/>
            <person name="Ohtaki Y."/>
            <person name="Kaku N."/>
            <person name="Ueki K."/>
        </authorList>
    </citation>
    <scope>NUCLEOTIDE SEQUENCE [LARGE SCALE GENOMIC DNA]</scope>
    <source>
        <strain evidence="5 6">SN021</strain>
    </source>
</reference>